<evidence type="ECO:0000313" key="6">
    <source>
        <dbReference type="Proteomes" id="UP000319143"/>
    </source>
</evidence>
<dbReference type="PANTHER" id="PTHR43278">
    <property type="entry name" value="NAD(P)H-DEPENDENT FMN-CONTAINING OXIDOREDUCTASE YWQN-RELATED"/>
    <property type="match status" value="1"/>
</dbReference>
<dbReference type="EMBL" id="SJPV01000018">
    <property type="protein sequence ID" value="TWU31170.1"/>
    <property type="molecule type" value="Genomic_DNA"/>
</dbReference>
<dbReference type="InterPro" id="IPR051796">
    <property type="entry name" value="ISF_SsuE-like"/>
</dbReference>
<dbReference type="InterPro" id="IPR005025">
    <property type="entry name" value="FMN_Rdtase-like_dom"/>
</dbReference>
<keyword evidence="1" id="KW-0285">Flavoprotein</keyword>
<dbReference type="EC" id="1.6.5.2" evidence="5"/>
<dbReference type="Proteomes" id="UP000319143">
    <property type="component" value="Unassembled WGS sequence"/>
</dbReference>
<feature type="signal peptide" evidence="3">
    <location>
        <begin position="1"/>
        <end position="34"/>
    </location>
</feature>
<evidence type="ECO:0000256" key="1">
    <source>
        <dbReference type="ARBA" id="ARBA00022630"/>
    </source>
</evidence>
<name>A0A5C6D2V8_9BACT</name>
<feature type="domain" description="NADPH-dependent FMN reductase-like" evidence="4">
    <location>
        <begin position="63"/>
        <end position="212"/>
    </location>
</feature>
<keyword evidence="6" id="KW-1185">Reference proteome</keyword>
<gene>
    <name evidence="5" type="primary">pnpB</name>
    <name evidence="5" type="ORF">Poly41_63610</name>
</gene>
<evidence type="ECO:0000256" key="3">
    <source>
        <dbReference type="SAM" id="SignalP"/>
    </source>
</evidence>
<dbReference type="OrthoDB" id="9790975at2"/>
<evidence type="ECO:0000259" key="4">
    <source>
        <dbReference type="Pfam" id="PF03358"/>
    </source>
</evidence>
<dbReference type="InterPro" id="IPR029039">
    <property type="entry name" value="Flavoprotein-like_sf"/>
</dbReference>
<sequence precursor="true">MKTNFNRRHFANDLLLATFVFVSASLLHVSPSSADDAVAVAATSSADSSSDSGGTTESAPKLKIIGVACSFRAGKTTAQSLQLCLDAAKVVAPDRIEVELIELAGLKLPAEVAAGIPLSEGERDDFPAIAEKLSDPNLAAVIIGTPVYYANMSSLCKVFIERCGVFRKTFALSGKVAGVIAVGGNRNGGQELVIQSVQASLMAHEMLVVGDGRPTGHFGGTLWNNGGDDITEDEFGVQTAQNLGRHVAEVALTRVSQ</sequence>
<evidence type="ECO:0000313" key="5">
    <source>
        <dbReference type="EMBL" id="TWU31170.1"/>
    </source>
</evidence>
<dbReference type="PANTHER" id="PTHR43278:SF1">
    <property type="entry name" value="IRON-SULFUR FLAVOPROTEIN MJ1083"/>
    <property type="match status" value="1"/>
</dbReference>
<accession>A0A5C6D2V8</accession>
<organism evidence="5 6">
    <name type="scientific">Novipirellula artificiosorum</name>
    <dbReference type="NCBI Taxonomy" id="2528016"/>
    <lineage>
        <taxon>Bacteria</taxon>
        <taxon>Pseudomonadati</taxon>
        <taxon>Planctomycetota</taxon>
        <taxon>Planctomycetia</taxon>
        <taxon>Pirellulales</taxon>
        <taxon>Pirellulaceae</taxon>
        <taxon>Novipirellula</taxon>
    </lineage>
</organism>
<keyword evidence="3" id="KW-0732">Signal</keyword>
<keyword evidence="2" id="KW-0288">FMN</keyword>
<evidence type="ECO:0000256" key="2">
    <source>
        <dbReference type="ARBA" id="ARBA00022643"/>
    </source>
</evidence>
<dbReference type="RefSeq" id="WP_146531054.1">
    <property type="nucleotide sequence ID" value="NZ_SJPV01000018.1"/>
</dbReference>
<dbReference type="AlphaFoldDB" id="A0A5C6D2V8"/>
<keyword evidence="5" id="KW-0560">Oxidoreductase</keyword>
<feature type="chain" id="PRO_5022867996" evidence="3">
    <location>
        <begin position="35"/>
        <end position="257"/>
    </location>
</feature>
<reference evidence="5 6" key="1">
    <citation type="submission" date="2019-02" db="EMBL/GenBank/DDBJ databases">
        <title>Deep-cultivation of Planctomycetes and their phenomic and genomic characterization uncovers novel biology.</title>
        <authorList>
            <person name="Wiegand S."/>
            <person name="Jogler M."/>
            <person name="Boedeker C."/>
            <person name="Pinto D."/>
            <person name="Vollmers J."/>
            <person name="Rivas-Marin E."/>
            <person name="Kohn T."/>
            <person name="Peeters S.H."/>
            <person name="Heuer A."/>
            <person name="Rast P."/>
            <person name="Oberbeckmann S."/>
            <person name="Bunk B."/>
            <person name="Jeske O."/>
            <person name="Meyerdierks A."/>
            <person name="Storesund J.E."/>
            <person name="Kallscheuer N."/>
            <person name="Luecker S."/>
            <person name="Lage O.M."/>
            <person name="Pohl T."/>
            <person name="Merkel B.J."/>
            <person name="Hornburger P."/>
            <person name="Mueller R.-W."/>
            <person name="Bruemmer F."/>
            <person name="Labrenz M."/>
            <person name="Spormann A.M."/>
            <person name="Op Den Camp H."/>
            <person name="Overmann J."/>
            <person name="Amann R."/>
            <person name="Jetten M.S.M."/>
            <person name="Mascher T."/>
            <person name="Medema M.H."/>
            <person name="Devos D.P."/>
            <person name="Kaster A.-K."/>
            <person name="Ovreas L."/>
            <person name="Rohde M."/>
            <person name="Galperin M.Y."/>
            <person name="Jogler C."/>
        </authorList>
    </citation>
    <scope>NUCLEOTIDE SEQUENCE [LARGE SCALE GENOMIC DNA]</scope>
    <source>
        <strain evidence="5 6">Poly41</strain>
    </source>
</reference>
<dbReference type="GO" id="GO:0003955">
    <property type="term" value="F:NAD(P)H dehydrogenase (quinone) activity"/>
    <property type="evidence" value="ECO:0007669"/>
    <property type="project" value="UniProtKB-EC"/>
</dbReference>
<dbReference type="Gene3D" id="3.40.50.360">
    <property type="match status" value="1"/>
</dbReference>
<dbReference type="SUPFAM" id="SSF52218">
    <property type="entry name" value="Flavoproteins"/>
    <property type="match status" value="1"/>
</dbReference>
<proteinExistence type="predicted"/>
<protein>
    <submittedName>
        <fullName evidence="5">p-benzoquinone reductase</fullName>
        <ecNumber evidence="5">1.6.5.2</ecNumber>
    </submittedName>
</protein>
<comment type="caution">
    <text evidence="5">The sequence shown here is derived from an EMBL/GenBank/DDBJ whole genome shotgun (WGS) entry which is preliminary data.</text>
</comment>
<dbReference type="Pfam" id="PF03358">
    <property type="entry name" value="FMN_red"/>
    <property type="match status" value="1"/>
</dbReference>